<organism evidence="2 3">
    <name type="scientific">Candidatus Brennerbacteria bacterium RIFOXYD1_FULL_41_16</name>
    <dbReference type="NCBI Taxonomy" id="1797529"/>
    <lineage>
        <taxon>Bacteria</taxon>
        <taxon>Candidatus Brenneribacteriota</taxon>
    </lineage>
</organism>
<dbReference type="STRING" id="1797529.A2570_03540"/>
<dbReference type="InterPro" id="IPR000305">
    <property type="entry name" value="GIY-YIG_endonuc"/>
</dbReference>
<reference evidence="2 3" key="1">
    <citation type="journal article" date="2016" name="Nat. Commun.">
        <title>Thousands of microbial genomes shed light on interconnected biogeochemical processes in an aquifer system.</title>
        <authorList>
            <person name="Anantharaman K."/>
            <person name="Brown C.T."/>
            <person name="Hug L.A."/>
            <person name="Sharon I."/>
            <person name="Castelle C.J."/>
            <person name="Probst A.J."/>
            <person name="Thomas B.C."/>
            <person name="Singh A."/>
            <person name="Wilkins M.J."/>
            <person name="Karaoz U."/>
            <person name="Brodie E.L."/>
            <person name="Williams K.H."/>
            <person name="Hubbard S.S."/>
            <person name="Banfield J.F."/>
        </authorList>
    </citation>
    <scope>NUCLEOTIDE SEQUENCE [LARGE SCALE GENOMIC DNA]</scope>
</reference>
<proteinExistence type="predicted"/>
<sequence>MNDTFCVYVIQNHLSKKIYIGYTSDLSVRLKRHNQILPSKKSSFTYKNHGIWKVVYKEIFNSKEKAQDREKELKTSRGREFIHNFLNGRSVN</sequence>
<evidence type="ECO:0000313" key="2">
    <source>
        <dbReference type="EMBL" id="OGY40323.1"/>
    </source>
</evidence>
<feature type="domain" description="GIY-YIG" evidence="1">
    <location>
        <begin position="3"/>
        <end position="83"/>
    </location>
</feature>
<dbReference type="SUPFAM" id="SSF82771">
    <property type="entry name" value="GIY-YIG endonuclease"/>
    <property type="match status" value="1"/>
</dbReference>
<dbReference type="AlphaFoldDB" id="A0A1G1XJR3"/>
<dbReference type="PROSITE" id="PS50164">
    <property type="entry name" value="GIY_YIG"/>
    <property type="match status" value="1"/>
</dbReference>
<evidence type="ECO:0000259" key="1">
    <source>
        <dbReference type="PROSITE" id="PS50164"/>
    </source>
</evidence>
<dbReference type="Proteomes" id="UP000178570">
    <property type="component" value="Unassembled WGS sequence"/>
</dbReference>
<gene>
    <name evidence="2" type="ORF">A2570_03540</name>
</gene>
<dbReference type="Gene3D" id="3.40.1440.10">
    <property type="entry name" value="GIY-YIG endonuclease"/>
    <property type="match status" value="1"/>
</dbReference>
<dbReference type="InterPro" id="IPR035901">
    <property type="entry name" value="GIY-YIG_endonuc_sf"/>
</dbReference>
<name>A0A1G1XJR3_9BACT</name>
<dbReference type="EMBL" id="MHHY01000009">
    <property type="protein sequence ID" value="OGY40323.1"/>
    <property type="molecule type" value="Genomic_DNA"/>
</dbReference>
<dbReference type="SMART" id="SM00465">
    <property type="entry name" value="GIYc"/>
    <property type="match status" value="1"/>
</dbReference>
<accession>A0A1G1XJR3</accession>
<dbReference type="Pfam" id="PF01541">
    <property type="entry name" value="GIY-YIG"/>
    <property type="match status" value="1"/>
</dbReference>
<evidence type="ECO:0000313" key="3">
    <source>
        <dbReference type="Proteomes" id="UP000178570"/>
    </source>
</evidence>
<comment type="caution">
    <text evidence="2">The sequence shown here is derived from an EMBL/GenBank/DDBJ whole genome shotgun (WGS) entry which is preliminary data.</text>
</comment>
<protein>
    <recommendedName>
        <fullName evidence="1">GIY-YIG domain-containing protein</fullName>
    </recommendedName>
</protein>